<dbReference type="Proteomes" id="UP000245697">
    <property type="component" value="Unassembled WGS sequence"/>
</dbReference>
<comment type="similarity">
    <text evidence="6">Belongs to the ABC-4 integral membrane protein family.</text>
</comment>
<dbReference type="RefSeq" id="WP_203896594.1">
    <property type="nucleotide sequence ID" value="NZ_BONA01000091.1"/>
</dbReference>
<dbReference type="PANTHER" id="PTHR30572">
    <property type="entry name" value="MEMBRANE COMPONENT OF TRANSPORTER-RELATED"/>
    <property type="match status" value="1"/>
</dbReference>
<evidence type="ECO:0000256" key="6">
    <source>
        <dbReference type="ARBA" id="ARBA00038076"/>
    </source>
</evidence>
<feature type="transmembrane region" description="Helical" evidence="7">
    <location>
        <begin position="302"/>
        <end position="325"/>
    </location>
</feature>
<feature type="transmembrane region" description="Helical" evidence="7">
    <location>
        <begin position="419"/>
        <end position="440"/>
    </location>
</feature>
<feature type="transmembrane region" description="Helical" evidence="7">
    <location>
        <begin position="744"/>
        <end position="767"/>
    </location>
</feature>
<keyword evidence="3 7" id="KW-0812">Transmembrane</keyword>
<feature type="transmembrane region" description="Helical" evidence="7">
    <location>
        <begin position="20"/>
        <end position="42"/>
    </location>
</feature>
<keyword evidence="10" id="KW-1185">Reference proteome</keyword>
<feature type="transmembrane region" description="Helical" evidence="7">
    <location>
        <begin position="246"/>
        <end position="271"/>
    </location>
</feature>
<feature type="transmembrane region" description="Helical" evidence="7">
    <location>
        <begin position="638"/>
        <end position="662"/>
    </location>
</feature>
<feature type="transmembrane region" description="Helical" evidence="7">
    <location>
        <begin position="345"/>
        <end position="363"/>
    </location>
</feature>
<comment type="caution">
    <text evidence="9">The sequence shown here is derived from an EMBL/GenBank/DDBJ whole genome shotgun (WGS) entry which is preliminary data.</text>
</comment>
<protein>
    <submittedName>
        <fullName evidence="9">Putative ABC transport system permease protein</fullName>
    </submittedName>
</protein>
<evidence type="ECO:0000256" key="1">
    <source>
        <dbReference type="ARBA" id="ARBA00004651"/>
    </source>
</evidence>
<evidence type="ECO:0000256" key="7">
    <source>
        <dbReference type="SAM" id="Phobius"/>
    </source>
</evidence>
<comment type="subcellular location">
    <subcellularLocation>
        <location evidence="1">Cell membrane</location>
        <topology evidence="1">Multi-pass membrane protein</topology>
    </subcellularLocation>
</comment>
<dbReference type="EMBL" id="QGGR01000035">
    <property type="protein sequence ID" value="PWK31082.1"/>
    <property type="molecule type" value="Genomic_DNA"/>
</dbReference>
<accession>A0A316EIC2</accession>
<dbReference type="AlphaFoldDB" id="A0A316EIC2"/>
<evidence type="ECO:0000313" key="10">
    <source>
        <dbReference type="Proteomes" id="UP000245697"/>
    </source>
</evidence>
<evidence type="ECO:0000256" key="4">
    <source>
        <dbReference type="ARBA" id="ARBA00022989"/>
    </source>
</evidence>
<keyword evidence="2" id="KW-1003">Cell membrane</keyword>
<evidence type="ECO:0000256" key="5">
    <source>
        <dbReference type="ARBA" id="ARBA00023136"/>
    </source>
</evidence>
<feature type="domain" description="ABC3 transporter permease C-terminal" evidence="8">
    <location>
        <begin position="648"/>
        <end position="763"/>
    </location>
</feature>
<dbReference type="PANTHER" id="PTHR30572:SF4">
    <property type="entry name" value="ABC TRANSPORTER PERMEASE YTRF"/>
    <property type="match status" value="1"/>
</dbReference>
<evidence type="ECO:0000313" key="9">
    <source>
        <dbReference type="EMBL" id="PWK31082.1"/>
    </source>
</evidence>
<feature type="domain" description="ABC3 transporter permease C-terminal" evidence="8">
    <location>
        <begin position="253"/>
        <end position="367"/>
    </location>
</feature>
<reference evidence="9 10" key="1">
    <citation type="submission" date="2018-05" db="EMBL/GenBank/DDBJ databases">
        <title>Genomic Encyclopedia of Archaeal and Bacterial Type Strains, Phase II (KMG-II): from individual species to whole genera.</title>
        <authorList>
            <person name="Goeker M."/>
        </authorList>
    </citation>
    <scope>NUCLEOTIDE SEQUENCE [LARGE SCALE GENOMIC DNA]</scope>
    <source>
        <strain evidence="9 10">DSM 45184</strain>
    </source>
</reference>
<dbReference type="InterPro" id="IPR003838">
    <property type="entry name" value="ABC3_permease_C"/>
</dbReference>
<gene>
    <name evidence="9" type="ORF">BC793_13579</name>
</gene>
<keyword evidence="5 7" id="KW-0472">Membrane</keyword>
<evidence type="ECO:0000259" key="8">
    <source>
        <dbReference type="Pfam" id="PF02687"/>
    </source>
</evidence>
<dbReference type="InterPro" id="IPR050250">
    <property type="entry name" value="Macrolide_Exporter_MacB"/>
</dbReference>
<dbReference type="Pfam" id="PF02687">
    <property type="entry name" value="FtsX"/>
    <property type="match status" value="2"/>
</dbReference>
<organism evidence="9 10">
    <name type="scientific">Actinoplanes xinjiangensis</name>
    <dbReference type="NCBI Taxonomy" id="512350"/>
    <lineage>
        <taxon>Bacteria</taxon>
        <taxon>Bacillati</taxon>
        <taxon>Actinomycetota</taxon>
        <taxon>Actinomycetes</taxon>
        <taxon>Micromonosporales</taxon>
        <taxon>Micromonosporaceae</taxon>
        <taxon>Actinoplanes</taxon>
    </lineage>
</organism>
<keyword evidence="4 7" id="KW-1133">Transmembrane helix</keyword>
<feature type="transmembrane region" description="Helical" evidence="7">
    <location>
        <begin position="690"/>
        <end position="715"/>
    </location>
</feature>
<dbReference type="GO" id="GO:0005886">
    <property type="term" value="C:plasma membrane"/>
    <property type="evidence" value="ECO:0007669"/>
    <property type="project" value="UniProtKB-SubCell"/>
</dbReference>
<evidence type="ECO:0000256" key="2">
    <source>
        <dbReference type="ARBA" id="ARBA00022475"/>
    </source>
</evidence>
<name>A0A316EIC2_9ACTN</name>
<dbReference type="GO" id="GO:0022857">
    <property type="term" value="F:transmembrane transporter activity"/>
    <property type="evidence" value="ECO:0007669"/>
    <property type="project" value="TreeGrafter"/>
</dbReference>
<evidence type="ECO:0000256" key="3">
    <source>
        <dbReference type="ARBA" id="ARBA00022692"/>
    </source>
</evidence>
<sequence length="778" mass="78996">MSALGRVVRSGVGRRRVQTVVIGLVVAIAVTSSVLGGTLLVASTAPFDRAFGQQHGAHLTAHFDATKVTAEQLAASARAAGVSGAAGPFPTATIDPGDGDREPIGPLLVAGRAEPSGGVDAVTLTRGRWATKPGEIVLFSDGRFAGGSRAVGRVWTLEDLPGAPALTIVGLARSISGTAGGWVVPEQIAALRPDGYQMLYRFTAAGTGAQVDAGRAAVAATLPAGALTASRSWLTTRQEAAGEAALFVPFLMAFGVIGLAMAVLIVGNVIAGAVSTGTHRIGVLKALGFSPGQVVRAHLAQALIPASVGALLGLVAGNAIAAPVLSQTNDVYGTSDSGVEPWVDAAVLAGVLGLVAVTALVAASRAGRLRTVDALAVGRTPSAGRGRWAARLTARIPLPRPVTLGLAHPFARPVRSATIVAAIAFGTAAVVFSVGLAASLQRVQDAEGLADVMVEAGQREGRDRVERPAGTSMDTAAVLGAITAQAGTRGYCGTVRAPVSTPALTGELEALATSGGNCADSYRLVNGTWYTGPGQMVVATPFLTRTGTAVGDTVTLTSGGVPVAVRIVGEAFNTEHDGLQILTPIETLTAAQPQLRPREFRVYLTPGTDVTHYSDELDVALAPLGAFVGMAERGTPEAILIINGLTALLSLLLVAVAALGVLNTVVLETRERVHDLGVHKALGMAPRQTIAMVIASVVVTGLIGGALGAPAGLLLQRTIVAEMGWSAGFRLPESVLDTYHPATLVVFGLGGLVIAVLGALLLAGWAARTQTATALRTE</sequence>
<proteinExistence type="inferred from homology"/>